<evidence type="ECO:0000313" key="3">
    <source>
        <dbReference type="Proteomes" id="UP000321907"/>
    </source>
</evidence>
<feature type="binding site" evidence="1">
    <location>
        <position position="86"/>
    </location>
    <ligand>
        <name>Zn(2+)</name>
        <dbReference type="ChEBI" id="CHEBI:29105"/>
    </ligand>
</feature>
<dbReference type="Proteomes" id="UP000321907">
    <property type="component" value="Unassembled WGS sequence"/>
</dbReference>
<proteinExistence type="predicted"/>
<dbReference type="GO" id="GO:1900376">
    <property type="term" value="P:regulation of secondary metabolite biosynthetic process"/>
    <property type="evidence" value="ECO:0007669"/>
    <property type="project" value="TreeGrafter"/>
</dbReference>
<dbReference type="InterPro" id="IPR002481">
    <property type="entry name" value="FUR"/>
</dbReference>
<dbReference type="GO" id="GO:0003700">
    <property type="term" value="F:DNA-binding transcription factor activity"/>
    <property type="evidence" value="ECO:0007669"/>
    <property type="project" value="InterPro"/>
</dbReference>
<accession>A0A5C7FFJ1</accession>
<organism evidence="2 3">
    <name type="scientific">Neolewinella aurantiaca</name>
    <dbReference type="NCBI Taxonomy" id="2602767"/>
    <lineage>
        <taxon>Bacteria</taxon>
        <taxon>Pseudomonadati</taxon>
        <taxon>Bacteroidota</taxon>
        <taxon>Saprospiria</taxon>
        <taxon>Saprospirales</taxon>
        <taxon>Lewinellaceae</taxon>
        <taxon>Neolewinella</taxon>
    </lineage>
</organism>
<dbReference type="EMBL" id="VOXD01000017">
    <property type="protein sequence ID" value="TXF89038.1"/>
    <property type="molecule type" value="Genomic_DNA"/>
</dbReference>
<dbReference type="GO" id="GO:0045892">
    <property type="term" value="P:negative regulation of DNA-templated transcription"/>
    <property type="evidence" value="ECO:0007669"/>
    <property type="project" value="TreeGrafter"/>
</dbReference>
<reference evidence="2 3" key="1">
    <citation type="submission" date="2019-08" db="EMBL/GenBank/DDBJ databases">
        <title>Lewinella sp. strain SSH13 Genome sequencing and assembly.</title>
        <authorList>
            <person name="Kim I."/>
        </authorList>
    </citation>
    <scope>NUCLEOTIDE SEQUENCE [LARGE SCALE GENOMIC DNA]</scope>
    <source>
        <strain evidence="2 3">SSH13</strain>
    </source>
</reference>
<dbReference type="SUPFAM" id="SSF46785">
    <property type="entry name" value="Winged helix' DNA-binding domain"/>
    <property type="match status" value="1"/>
</dbReference>
<evidence type="ECO:0000256" key="1">
    <source>
        <dbReference type="PIRSR" id="PIRSR602481-1"/>
    </source>
</evidence>
<keyword evidence="3" id="KW-1185">Reference proteome</keyword>
<comment type="caution">
    <text evidence="2">The sequence shown here is derived from an EMBL/GenBank/DDBJ whole genome shotgun (WGS) entry which is preliminary data.</text>
</comment>
<comment type="cofactor">
    <cofactor evidence="1">
        <name>Zn(2+)</name>
        <dbReference type="ChEBI" id="CHEBI:29105"/>
    </cofactor>
    <text evidence="1">Binds 1 zinc ion per subunit.</text>
</comment>
<dbReference type="AlphaFoldDB" id="A0A5C7FFJ1"/>
<name>A0A5C7FFJ1_9BACT</name>
<dbReference type="GO" id="GO:0000976">
    <property type="term" value="F:transcription cis-regulatory region binding"/>
    <property type="evidence" value="ECO:0007669"/>
    <property type="project" value="TreeGrafter"/>
</dbReference>
<dbReference type="Pfam" id="PF01475">
    <property type="entry name" value="FUR"/>
    <property type="match status" value="1"/>
</dbReference>
<dbReference type="OrthoDB" id="594893at2"/>
<sequence length="125" mass="13576">MKRRNTPSKTAVLSALEQAGTALSHDKILASIGDSIDRATVYRILNRFCDDGITHRIVADDGKQYFALCEGCSHEAHAHNHFHFRCLGCDSVECLSSEVTVGLPKGYRAENFNGVISGFCAGCEA</sequence>
<keyword evidence="1" id="KW-0862">Zinc</keyword>
<gene>
    <name evidence="2" type="ORF">FUA23_12180</name>
</gene>
<protein>
    <submittedName>
        <fullName evidence="2">Transcriptional repressor</fullName>
    </submittedName>
</protein>
<dbReference type="PANTHER" id="PTHR33202:SF7">
    <property type="entry name" value="FERRIC UPTAKE REGULATION PROTEIN"/>
    <property type="match status" value="1"/>
</dbReference>
<dbReference type="InterPro" id="IPR036390">
    <property type="entry name" value="WH_DNA-bd_sf"/>
</dbReference>
<evidence type="ECO:0000313" key="2">
    <source>
        <dbReference type="EMBL" id="TXF89038.1"/>
    </source>
</evidence>
<dbReference type="RefSeq" id="WP_147931024.1">
    <property type="nucleotide sequence ID" value="NZ_VOXD01000017.1"/>
</dbReference>
<feature type="binding site" evidence="1">
    <location>
        <position position="89"/>
    </location>
    <ligand>
        <name>Zn(2+)</name>
        <dbReference type="ChEBI" id="CHEBI:29105"/>
    </ligand>
</feature>
<dbReference type="PANTHER" id="PTHR33202">
    <property type="entry name" value="ZINC UPTAKE REGULATION PROTEIN"/>
    <property type="match status" value="1"/>
</dbReference>
<dbReference type="Gene3D" id="1.10.10.10">
    <property type="entry name" value="Winged helix-like DNA-binding domain superfamily/Winged helix DNA-binding domain"/>
    <property type="match status" value="1"/>
</dbReference>
<dbReference type="InterPro" id="IPR036388">
    <property type="entry name" value="WH-like_DNA-bd_sf"/>
</dbReference>
<dbReference type="GO" id="GO:0008270">
    <property type="term" value="F:zinc ion binding"/>
    <property type="evidence" value="ECO:0007669"/>
    <property type="project" value="TreeGrafter"/>
</dbReference>
<keyword evidence="1" id="KW-0479">Metal-binding</keyword>